<name>A0A829ZB03_9FIRM</name>
<evidence type="ECO:0000313" key="2">
    <source>
        <dbReference type="Proteomes" id="UP000490821"/>
    </source>
</evidence>
<dbReference type="Proteomes" id="UP000490821">
    <property type="component" value="Unassembled WGS sequence"/>
</dbReference>
<accession>A0A829ZB03</accession>
<comment type="caution">
    <text evidence="1">The sequence shown here is derived from an EMBL/GenBank/DDBJ whole genome shotgun (WGS) entry which is preliminary data.</text>
</comment>
<proteinExistence type="predicted"/>
<sequence>MKLRELGNDVYKVLEYMKCVEVIHGDEKIIIHTQQEIADDLKISKLKVNKIISQLFYLGLLRHYTKKGKYQITKAGYEVLRMMNTNIKTGGIYNDT</sequence>
<dbReference type="RefSeq" id="WP_172472603.1">
    <property type="nucleotide sequence ID" value="NZ_BLMI01000169.1"/>
</dbReference>
<gene>
    <name evidence="1" type="ORF">IMSAGC017_01319</name>
</gene>
<dbReference type="Gene3D" id="1.10.10.10">
    <property type="entry name" value="Winged helix-like DNA-binding domain superfamily/Winged helix DNA-binding domain"/>
    <property type="match status" value="1"/>
</dbReference>
<reference evidence="1 2" key="1">
    <citation type="journal article" date="2020" name="Microbiome">
        <title>Single-cell genomics of uncultured bacteria reveals dietary fiber responders in the mouse gut microbiota.</title>
        <authorList>
            <person name="Chijiiwa R."/>
            <person name="Hosokawa M."/>
            <person name="Kogawa M."/>
            <person name="Nishikawa Y."/>
            <person name="Ide K."/>
            <person name="Sakanashi C."/>
            <person name="Takahashi K."/>
            <person name="Takeyama H."/>
        </authorList>
    </citation>
    <scope>NUCLEOTIDE SEQUENCE [LARGE SCALE GENOMIC DNA]</scope>
    <source>
        <strain evidence="1">IMSAGC_017</strain>
    </source>
</reference>
<evidence type="ECO:0000313" key="1">
    <source>
        <dbReference type="EMBL" id="GFI41276.1"/>
    </source>
</evidence>
<dbReference type="InterPro" id="IPR036390">
    <property type="entry name" value="WH_DNA-bd_sf"/>
</dbReference>
<protein>
    <submittedName>
        <fullName evidence="1">Uncharacterized protein</fullName>
    </submittedName>
</protein>
<dbReference type="AlphaFoldDB" id="A0A829ZB03"/>
<organism evidence="1 2">
    <name type="scientific">Thomasclavelia cocleata</name>
    <dbReference type="NCBI Taxonomy" id="69824"/>
    <lineage>
        <taxon>Bacteria</taxon>
        <taxon>Bacillati</taxon>
        <taxon>Bacillota</taxon>
        <taxon>Erysipelotrichia</taxon>
        <taxon>Erysipelotrichales</taxon>
        <taxon>Coprobacillaceae</taxon>
        <taxon>Thomasclavelia</taxon>
    </lineage>
</organism>
<dbReference type="EMBL" id="BLMI01000169">
    <property type="protein sequence ID" value="GFI41276.1"/>
    <property type="molecule type" value="Genomic_DNA"/>
</dbReference>
<dbReference type="InterPro" id="IPR036388">
    <property type="entry name" value="WH-like_DNA-bd_sf"/>
</dbReference>
<dbReference type="SUPFAM" id="SSF46785">
    <property type="entry name" value="Winged helix' DNA-binding domain"/>
    <property type="match status" value="1"/>
</dbReference>